<feature type="domain" description="RNase H type-1" evidence="1">
    <location>
        <begin position="1"/>
        <end position="55"/>
    </location>
</feature>
<keyword evidence="3" id="KW-1185">Reference proteome</keyword>
<dbReference type="PROSITE" id="PS50879">
    <property type="entry name" value="RNASE_H_1"/>
    <property type="match status" value="1"/>
</dbReference>
<dbReference type="OrthoDB" id="411823at2759"/>
<evidence type="ECO:0000259" key="1">
    <source>
        <dbReference type="PROSITE" id="PS50879"/>
    </source>
</evidence>
<dbReference type="InterPro" id="IPR002156">
    <property type="entry name" value="RNaseH_domain"/>
</dbReference>
<proteinExistence type="predicted"/>
<dbReference type="AlphaFoldDB" id="A0A4C1WBX2"/>
<organism evidence="2 3">
    <name type="scientific">Eumeta variegata</name>
    <name type="common">Bagworm moth</name>
    <name type="synonym">Eumeta japonica</name>
    <dbReference type="NCBI Taxonomy" id="151549"/>
    <lineage>
        <taxon>Eukaryota</taxon>
        <taxon>Metazoa</taxon>
        <taxon>Ecdysozoa</taxon>
        <taxon>Arthropoda</taxon>
        <taxon>Hexapoda</taxon>
        <taxon>Insecta</taxon>
        <taxon>Pterygota</taxon>
        <taxon>Neoptera</taxon>
        <taxon>Endopterygota</taxon>
        <taxon>Lepidoptera</taxon>
        <taxon>Glossata</taxon>
        <taxon>Ditrysia</taxon>
        <taxon>Tineoidea</taxon>
        <taxon>Psychidae</taxon>
        <taxon>Oiketicinae</taxon>
        <taxon>Eumeta</taxon>
    </lineage>
</organism>
<dbReference type="EMBL" id="BGZK01000523">
    <property type="protein sequence ID" value="GBP48390.1"/>
    <property type="molecule type" value="Genomic_DNA"/>
</dbReference>
<dbReference type="Pfam" id="PF00075">
    <property type="entry name" value="RNase_H"/>
    <property type="match status" value="1"/>
</dbReference>
<sequence length="81" mass="9111">MLTGPKTYNPPAHVAKRNIRDIVEEDMEVRLFWVRAHAGTAGNERADELAGTSALKKKPAVDYERFPLLYAKKTIRTASLD</sequence>
<dbReference type="GO" id="GO:0003676">
    <property type="term" value="F:nucleic acid binding"/>
    <property type="evidence" value="ECO:0007669"/>
    <property type="project" value="InterPro"/>
</dbReference>
<dbReference type="Gene3D" id="3.30.420.10">
    <property type="entry name" value="Ribonuclease H-like superfamily/Ribonuclease H"/>
    <property type="match status" value="1"/>
</dbReference>
<dbReference type="Proteomes" id="UP000299102">
    <property type="component" value="Unassembled WGS sequence"/>
</dbReference>
<name>A0A4C1WBX2_EUMVA</name>
<dbReference type="InterPro" id="IPR012337">
    <property type="entry name" value="RNaseH-like_sf"/>
</dbReference>
<evidence type="ECO:0000313" key="2">
    <source>
        <dbReference type="EMBL" id="GBP48390.1"/>
    </source>
</evidence>
<evidence type="ECO:0000313" key="3">
    <source>
        <dbReference type="Proteomes" id="UP000299102"/>
    </source>
</evidence>
<dbReference type="SUPFAM" id="SSF53098">
    <property type="entry name" value="Ribonuclease H-like"/>
    <property type="match status" value="1"/>
</dbReference>
<dbReference type="InterPro" id="IPR036397">
    <property type="entry name" value="RNaseH_sf"/>
</dbReference>
<protein>
    <recommendedName>
        <fullName evidence="1">RNase H type-1 domain-containing protein</fullName>
    </recommendedName>
</protein>
<comment type="caution">
    <text evidence="2">The sequence shown here is derived from an EMBL/GenBank/DDBJ whole genome shotgun (WGS) entry which is preliminary data.</text>
</comment>
<accession>A0A4C1WBX2</accession>
<gene>
    <name evidence="2" type="ORF">EVAR_36824_1</name>
</gene>
<dbReference type="GO" id="GO:0004523">
    <property type="term" value="F:RNA-DNA hybrid ribonuclease activity"/>
    <property type="evidence" value="ECO:0007669"/>
    <property type="project" value="InterPro"/>
</dbReference>
<reference evidence="2 3" key="1">
    <citation type="journal article" date="2019" name="Commun. Biol.">
        <title>The bagworm genome reveals a unique fibroin gene that provides high tensile strength.</title>
        <authorList>
            <person name="Kono N."/>
            <person name="Nakamura H."/>
            <person name="Ohtoshi R."/>
            <person name="Tomita M."/>
            <person name="Numata K."/>
            <person name="Arakawa K."/>
        </authorList>
    </citation>
    <scope>NUCLEOTIDE SEQUENCE [LARGE SCALE GENOMIC DNA]</scope>
</reference>